<evidence type="ECO:0000256" key="4">
    <source>
        <dbReference type="ARBA" id="ARBA00023242"/>
    </source>
</evidence>
<feature type="domain" description="BHLH" evidence="6">
    <location>
        <begin position="513"/>
        <end position="562"/>
    </location>
</feature>
<proteinExistence type="predicted"/>
<accession>A0AAN9LP47</accession>
<reference evidence="7 8" key="1">
    <citation type="submission" date="2024-01" db="EMBL/GenBank/DDBJ databases">
        <title>The genomes of 5 underutilized Papilionoideae crops provide insights into root nodulation and disease resistanc.</title>
        <authorList>
            <person name="Jiang F."/>
        </authorList>
    </citation>
    <scope>NUCLEOTIDE SEQUENCE [LARGE SCALE GENOMIC DNA]</scope>
    <source>
        <strain evidence="7">LVBAO_FW01</strain>
        <tissue evidence="7">Leaves</tissue>
    </source>
</reference>
<dbReference type="InterPro" id="IPR043561">
    <property type="entry name" value="LHW-like"/>
</dbReference>
<gene>
    <name evidence="7" type="ORF">VNO77_20386</name>
</gene>
<dbReference type="GO" id="GO:0003700">
    <property type="term" value="F:DNA-binding transcription factor activity"/>
    <property type="evidence" value="ECO:0007669"/>
    <property type="project" value="InterPro"/>
</dbReference>
<dbReference type="Pfam" id="PF23176">
    <property type="entry name" value="bHLH_LHW"/>
    <property type="match status" value="1"/>
</dbReference>
<dbReference type="Proteomes" id="UP001367508">
    <property type="component" value="Unassembled WGS sequence"/>
</dbReference>
<evidence type="ECO:0000259" key="6">
    <source>
        <dbReference type="PROSITE" id="PS50888"/>
    </source>
</evidence>
<dbReference type="PANTHER" id="PTHR46196">
    <property type="entry name" value="TRANSCRIPTION FACTOR BHLH155-LIKE ISOFORM X1-RELATED"/>
    <property type="match status" value="1"/>
</dbReference>
<sequence>MEATCTTQLLKGFCDNTQWKYAVFWKLDQHFPLTLTWENGYQKRNEDVESIWGDINFKSPEEVYSSSGESTDDSEDYSVQLLMIEMSHHKYSLGEGVVGKIALARDHCWVSCEDILTSKFESDLIPECPDEWLLQFASGIKTIVLVPVLPLGVLQFGSFEAVAEDLDFVTNIKEKFHSIHCLEANSSPLNLGTDYRDWSLSSLIHNWMDSLDKSSSVTSSILKSEVSSSAALNVNGSRLNPTMLSFIQDDCFLSGENLLKCLKRANENEIGSSSIEMPIDPRYIGKVETKPNHMEEQIWSWSHLVNNMGVFGEMSNGLDSFSGKDMSQQKFRSTETDHDGVRNVNDFFTFPSESELHKALGSVTYGEDTYSSSTLISNKKEHDKGLKFSKEVDPEYLLDAAVGNLYSASDDTSSISNGVRSLITMPMKLIDSIQPKFNSEESTLIMENSDMKTDLMPALMVKRKYEFSNHLTSSSFDGNSSLLVPEVRQEKVNNSRIKPISGPKLSSTSKKRTRAGNNQKSRPRDRQLIMDRMKELRELVPDGGRCSIDNLLERTIKHMLYLRKITSQAEKLKQFANREVSECKRQKINGSHTGRSCAFDFQSEQAWPIVIEDLECSGHMLIEMICNEHGLFLEIAQVIRKLDLTILKGILENRSSTNWACFIVEAPRGFHRMDVLCPLLHLLQLRRNPVSYKS</sequence>
<dbReference type="GO" id="GO:0046983">
    <property type="term" value="F:protein dimerization activity"/>
    <property type="evidence" value="ECO:0007669"/>
    <property type="project" value="InterPro"/>
</dbReference>
<comment type="subcellular location">
    <subcellularLocation>
        <location evidence="1">Nucleus</location>
    </subcellularLocation>
</comment>
<evidence type="ECO:0000256" key="3">
    <source>
        <dbReference type="ARBA" id="ARBA00023163"/>
    </source>
</evidence>
<evidence type="ECO:0000256" key="1">
    <source>
        <dbReference type="ARBA" id="ARBA00004123"/>
    </source>
</evidence>
<evidence type="ECO:0000256" key="2">
    <source>
        <dbReference type="ARBA" id="ARBA00023015"/>
    </source>
</evidence>
<protein>
    <recommendedName>
        <fullName evidence="6">BHLH domain-containing protein</fullName>
    </recommendedName>
</protein>
<evidence type="ECO:0000256" key="5">
    <source>
        <dbReference type="SAM" id="MobiDB-lite"/>
    </source>
</evidence>
<feature type="region of interest" description="Disordered" evidence="5">
    <location>
        <begin position="493"/>
        <end position="526"/>
    </location>
</feature>
<dbReference type="AlphaFoldDB" id="A0AAN9LP47"/>
<keyword evidence="8" id="KW-1185">Reference proteome</keyword>
<dbReference type="InterPro" id="IPR011598">
    <property type="entry name" value="bHLH_dom"/>
</dbReference>
<evidence type="ECO:0000313" key="8">
    <source>
        <dbReference type="Proteomes" id="UP001367508"/>
    </source>
</evidence>
<dbReference type="EMBL" id="JAYMYQ010000004">
    <property type="protein sequence ID" value="KAK7339705.1"/>
    <property type="molecule type" value="Genomic_DNA"/>
</dbReference>
<organism evidence="7 8">
    <name type="scientific">Canavalia gladiata</name>
    <name type="common">Sword bean</name>
    <name type="synonym">Dolichos gladiatus</name>
    <dbReference type="NCBI Taxonomy" id="3824"/>
    <lineage>
        <taxon>Eukaryota</taxon>
        <taxon>Viridiplantae</taxon>
        <taxon>Streptophyta</taxon>
        <taxon>Embryophyta</taxon>
        <taxon>Tracheophyta</taxon>
        <taxon>Spermatophyta</taxon>
        <taxon>Magnoliopsida</taxon>
        <taxon>eudicotyledons</taxon>
        <taxon>Gunneridae</taxon>
        <taxon>Pentapetalae</taxon>
        <taxon>rosids</taxon>
        <taxon>fabids</taxon>
        <taxon>Fabales</taxon>
        <taxon>Fabaceae</taxon>
        <taxon>Papilionoideae</taxon>
        <taxon>50 kb inversion clade</taxon>
        <taxon>NPAAA clade</taxon>
        <taxon>indigoferoid/millettioid clade</taxon>
        <taxon>Phaseoleae</taxon>
        <taxon>Canavalia</taxon>
    </lineage>
</organism>
<keyword evidence="3" id="KW-0804">Transcription</keyword>
<dbReference type="PANTHER" id="PTHR46196:SF3">
    <property type="entry name" value="TRANSCRIPTION FACTOR LHW-LIKE ISOFORM X1"/>
    <property type="match status" value="1"/>
</dbReference>
<name>A0AAN9LP47_CANGL</name>
<evidence type="ECO:0000313" key="7">
    <source>
        <dbReference type="EMBL" id="KAK7339705.1"/>
    </source>
</evidence>
<comment type="caution">
    <text evidence="7">The sequence shown here is derived from an EMBL/GenBank/DDBJ whole genome shotgun (WGS) entry which is preliminary data.</text>
</comment>
<dbReference type="GO" id="GO:0005634">
    <property type="term" value="C:nucleus"/>
    <property type="evidence" value="ECO:0007669"/>
    <property type="project" value="UniProtKB-SubCell"/>
</dbReference>
<dbReference type="InterPro" id="IPR025610">
    <property type="entry name" value="MYC/MYB_N"/>
</dbReference>
<dbReference type="PROSITE" id="PS50888">
    <property type="entry name" value="BHLH"/>
    <property type="match status" value="1"/>
</dbReference>
<keyword evidence="2" id="KW-0805">Transcription regulation</keyword>
<keyword evidence="4" id="KW-0539">Nucleus</keyword>
<dbReference type="Pfam" id="PF14215">
    <property type="entry name" value="bHLH-MYC_N"/>
    <property type="match status" value="1"/>
</dbReference>